<dbReference type="Proteomes" id="UP000077271">
    <property type="component" value="Unassembled WGS sequence"/>
</dbReference>
<gene>
    <name evidence="2" type="ORF">AWH48_04300</name>
</gene>
<organism evidence="2 3">
    <name type="scientific">Domibacillus aminovorans</name>
    <dbReference type="NCBI Taxonomy" id="29332"/>
    <lineage>
        <taxon>Bacteria</taxon>
        <taxon>Bacillati</taxon>
        <taxon>Bacillota</taxon>
        <taxon>Bacilli</taxon>
        <taxon>Bacillales</taxon>
        <taxon>Bacillaceae</taxon>
        <taxon>Domibacillus</taxon>
    </lineage>
</organism>
<evidence type="ECO:0000313" key="2">
    <source>
        <dbReference type="EMBL" id="OAH55903.1"/>
    </source>
</evidence>
<evidence type="ECO:0000313" key="3">
    <source>
        <dbReference type="Proteomes" id="UP000077271"/>
    </source>
</evidence>
<evidence type="ECO:0008006" key="4">
    <source>
        <dbReference type="Google" id="ProtNLM"/>
    </source>
</evidence>
<evidence type="ECO:0000256" key="1">
    <source>
        <dbReference type="SAM" id="SignalP"/>
    </source>
</evidence>
<reference evidence="2 3" key="1">
    <citation type="submission" date="2016-01" db="EMBL/GenBank/DDBJ databases">
        <title>Investigation of taxonomic status of Bacillus aminovorans.</title>
        <authorList>
            <person name="Verma A."/>
            <person name="Pal Y."/>
            <person name="Krishnamurthi S."/>
        </authorList>
    </citation>
    <scope>NUCLEOTIDE SEQUENCE [LARGE SCALE GENOMIC DNA]</scope>
    <source>
        <strain evidence="2 3">DSM 4337</strain>
    </source>
</reference>
<dbReference type="EMBL" id="LQWZ01000023">
    <property type="protein sequence ID" value="OAH55903.1"/>
    <property type="molecule type" value="Genomic_DNA"/>
</dbReference>
<comment type="caution">
    <text evidence="2">The sequence shown here is derived from an EMBL/GenBank/DDBJ whole genome shotgun (WGS) entry which is preliminary data.</text>
</comment>
<keyword evidence="1" id="KW-0732">Signal</keyword>
<dbReference type="RefSeq" id="WP_018393797.1">
    <property type="nucleotide sequence ID" value="NZ_LQWZ01000023.1"/>
</dbReference>
<dbReference type="PROSITE" id="PS51257">
    <property type="entry name" value="PROKAR_LIPOPROTEIN"/>
    <property type="match status" value="1"/>
</dbReference>
<protein>
    <recommendedName>
        <fullName evidence="4">ABC transporter periplasmic binding protein yphF</fullName>
    </recommendedName>
</protein>
<feature type="chain" id="PRO_5039641251" description="ABC transporter periplasmic binding protein yphF" evidence="1">
    <location>
        <begin position="26"/>
        <end position="241"/>
    </location>
</feature>
<name>A0A177KRC7_9BACI</name>
<feature type="signal peptide" evidence="1">
    <location>
        <begin position="1"/>
        <end position="25"/>
    </location>
</feature>
<proteinExistence type="predicted"/>
<dbReference type="AlphaFoldDB" id="A0A177KRC7"/>
<sequence length="241" mass="27456">MKKKNQTVVFVMMTAVLFLSGCLYPDENRSQNQVPYEDQLQAVQVAVDQFQLEQDGILPIKTKEDDPDIYEKYPIDFSKISPQYMEEPPGNAFESGGIYQYVLVDVETDPTVKLIDLRIAEQIQSINIRLIAHKYPPFKETLADNVYSIDFKELGYKEEPHVTSPYSQKQLPFVMSGDGTLYIDYAADLYAVLQETKEKPEPGEDIRSLLVKSSPFVPAYSVPYTVDDQGEPIFMNGRKSD</sequence>
<dbReference type="OrthoDB" id="2449131at2"/>
<accession>A0A177KRC7</accession>